<evidence type="ECO:0000313" key="1">
    <source>
        <dbReference type="EMBL" id="CAG8577975.1"/>
    </source>
</evidence>
<accession>A0ACA9MB06</accession>
<sequence>IAISELPKPNIDLQKSKCYQKIPKKIPSHEVFEVSSQETFKGERTFVRVLYRKTLNKRPQDMYMDLQHESEIFISDLEFLNDWASFQETFKGKVIFKGLPSQETFVRREHIARFVYDEKIKIDLTGIAKQLEQEPPNEWVVEGIQVTRRFRDYQKKKH</sequence>
<feature type="non-terminal residue" evidence="1">
    <location>
        <position position="1"/>
    </location>
</feature>
<proteinExistence type="predicted"/>
<protein>
    <submittedName>
        <fullName evidence="1">12525_t:CDS:1</fullName>
    </submittedName>
</protein>
<name>A0ACA9MB06_9GLOM</name>
<reference evidence="1" key="1">
    <citation type="submission" date="2021-06" db="EMBL/GenBank/DDBJ databases">
        <authorList>
            <person name="Kallberg Y."/>
            <person name="Tangrot J."/>
            <person name="Rosling A."/>
        </authorList>
    </citation>
    <scope>NUCLEOTIDE SEQUENCE</scope>
    <source>
        <strain evidence="1">28 12/20/2015</strain>
    </source>
</reference>
<evidence type="ECO:0000313" key="2">
    <source>
        <dbReference type="Proteomes" id="UP000789366"/>
    </source>
</evidence>
<dbReference type="EMBL" id="CAJVPW010007179">
    <property type="protein sequence ID" value="CAG8577975.1"/>
    <property type="molecule type" value="Genomic_DNA"/>
</dbReference>
<organism evidence="1 2">
    <name type="scientific">Cetraspora pellucida</name>
    <dbReference type="NCBI Taxonomy" id="1433469"/>
    <lineage>
        <taxon>Eukaryota</taxon>
        <taxon>Fungi</taxon>
        <taxon>Fungi incertae sedis</taxon>
        <taxon>Mucoromycota</taxon>
        <taxon>Glomeromycotina</taxon>
        <taxon>Glomeromycetes</taxon>
        <taxon>Diversisporales</taxon>
        <taxon>Gigasporaceae</taxon>
        <taxon>Cetraspora</taxon>
    </lineage>
</organism>
<dbReference type="Proteomes" id="UP000789366">
    <property type="component" value="Unassembled WGS sequence"/>
</dbReference>
<gene>
    <name evidence="1" type="ORF">SPELUC_LOCUS6250</name>
</gene>
<comment type="caution">
    <text evidence="1">The sequence shown here is derived from an EMBL/GenBank/DDBJ whole genome shotgun (WGS) entry which is preliminary data.</text>
</comment>
<keyword evidence="2" id="KW-1185">Reference proteome</keyword>